<dbReference type="KEGG" id="vg:65130796"/>
<dbReference type="Proteomes" id="UP000593741">
    <property type="component" value="Genome"/>
</dbReference>
<feature type="coiled-coil region" evidence="1">
    <location>
        <begin position="231"/>
        <end position="277"/>
    </location>
</feature>
<accession>A0A7M1RR14</accession>
<feature type="compositionally biased region" description="Basic and acidic residues" evidence="2">
    <location>
        <begin position="56"/>
        <end position="72"/>
    </location>
</feature>
<feature type="compositionally biased region" description="Acidic residues" evidence="2">
    <location>
        <begin position="44"/>
        <end position="55"/>
    </location>
</feature>
<feature type="region of interest" description="Disordered" evidence="2">
    <location>
        <begin position="23"/>
        <end position="116"/>
    </location>
</feature>
<dbReference type="EMBL" id="MT774397">
    <property type="protein sequence ID" value="QOR56877.1"/>
    <property type="molecule type" value="Genomic_DNA"/>
</dbReference>
<evidence type="ECO:0000256" key="1">
    <source>
        <dbReference type="SAM" id="Coils"/>
    </source>
</evidence>
<name>A0A7M1RR14_9CAUD</name>
<keyword evidence="4" id="KW-1185">Reference proteome</keyword>
<feature type="compositionally biased region" description="Basic and acidic residues" evidence="2">
    <location>
        <begin position="96"/>
        <end position="108"/>
    </location>
</feature>
<dbReference type="GeneID" id="65130796"/>
<keyword evidence="1" id="KW-0175">Coiled coil</keyword>
<evidence type="ECO:0000313" key="4">
    <source>
        <dbReference type="Proteomes" id="UP000593741"/>
    </source>
</evidence>
<proteinExistence type="predicted"/>
<feature type="compositionally biased region" description="Basic and acidic residues" evidence="2">
    <location>
        <begin position="25"/>
        <end position="43"/>
    </location>
</feature>
<sequence length="392" mass="44992">MEKETLNGFEIFEDFMPGANVFTKTEIKQPGEDAEVDDTKVDEDAITEELTDEELEGLRNPKKDKKDDNSTKEDEELDTPIKKKTGKDKEVEEDDYSTREDEGSTKTEETDDDTNAVSAFFGVMAEKMGWDLDEEEEVPSTPEELVDYFQSVIEENSVPQYASEEVEALDNFVKNGGNLRDYFEIDGELDLEEISIEEDETNQKLILKEFLKEKGFNSKQIEKKLTKYEDAGLLEDEAEDALEALKEIREQKKQQLLKDQENQAKAAQKRQQEYFLNVVNEIKGMDNIRGIKIPEKDKKVLLEYIFKPDADGMTRFQKDWSKSVKNLLESAYFTMKGDTLLKAAKSEGSNNAISRFKNSLSKTGVSRKTKKQEISNEDTTLWSSFARQLRVD</sequence>
<protein>
    <submittedName>
        <fullName evidence="3">Regulatory protein</fullName>
    </submittedName>
</protein>
<organism evidence="3 4">
    <name type="scientific">uncultured phage cr56_1</name>
    <dbReference type="NCBI Taxonomy" id="2772081"/>
    <lineage>
        <taxon>Viruses</taxon>
        <taxon>Duplodnaviria</taxon>
        <taxon>Heunggongvirae</taxon>
        <taxon>Uroviricota</taxon>
        <taxon>Caudoviricetes</taxon>
        <taxon>Crassvirales</taxon>
        <taxon>Suoliviridae</taxon>
        <taxon>Loutivirinae</taxon>
        <taxon>Buchavirus</taxon>
        <taxon>Buchavirus faecalis</taxon>
    </lineage>
</organism>
<evidence type="ECO:0000313" key="3">
    <source>
        <dbReference type="EMBL" id="QOR56877.1"/>
    </source>
</evidence>
<reference evidence="3 4" key="1">
    <citation type="submission" date="2020-07" db="EMBL/GenBank/DDBJ databases">
        <title>Taxonomic proposal: Crassvirales, a new order of highly abundant and diverse bacterial viruses.</title>
        <authorList>
            <person name="Shkoporov A.N."/>
            <person name="Stockdale S.R."/>
            <person name="Guerin E."/>
            <person name="Ross R.P."/>
            <person name="Hill C."/>
        </authorList>
    </citation>
    <scope>NUCLEOTIDE SEQUENCE [LARGE SCALE GENOMIC DNA]</scope>
</reference>
<dbReference type="RefSeq" id="YP_010112329.1">
    <property type="nucleotide sequence ID" value="NC_055890.1"/>
</dbReference>
<evidence type="ECO:0000256" key="2">
    <source>
        <dbReference type="SAM" id="MobiDB-lite"/>
    </source>
</evidence>